<dbReference type="InterPro" id="IPR008271">
    <property type="entry name" value="Ser/Thr_kinase_AS"/>
</dbReference>
<dbReference type="PROSITE" id="PS50011">
    <property type="entry name" value="PROTEIN_KINASE_DOM"/>
    <property type="match status" value="1"/>
</dbReference>
<feature type="region of interest" description="Disordered" evidence="10">
    <location>
        <begin position="840"/>
        <end position="882"/>
    </location>
</feature>
<dbReference type="SMART" id="SM00220">
    <property type="entry name" value="S_TKc"/>
    <property type="match status" value="1"/>
</dbReference>
<dbReference type="GO" id="GO:0004674">
    <property type="term" value="F:protein serine/threonine kinase activity"/>
    <property type="evidence" value="ECO:0007669"/>
    <property type="project" value="UniProtKB-KW"/>
</dbReference>
<comment type="catalytic activity">
    <reaction evidence="8">
        <text>L-threonyl-[protein] + ATP = O-phospho-L-threonyl-[protein] + ADP + H(+)</text>
        <dbReference type="Rhea" id="RHEA:46608"/>
        <dbReference type="Rhea" id="RHEA-COMP:11060"/>
        <dbReference type="Rhea" id="RHEA-COMP:11605"/>
        <dbReference type="ChEBI" id="CHEBI:15378"/>
        <dbReference type="ChEBI" id="CHEBI:30013"/>
        <dbReference type="ChEBI" id="CHEBI:30616"/>
        <dbReference type="ChEBI" id="CHEBI:61977"/>
        <dbReference type="ChEBI" id="CHEBI:456216"/>
        <dbReference type="EC" id="2.7.11.1"/>
    </reaction>
</comment>
<evidence type="ECO:0000256" key="2">
    <source>
        <dbReference type="ARBA" id="ARBA00022527"/>
    </source>
</evidence>
<organism evidence="12 13">
    <name type="scientific">Ephemerocybe angulata</name>
    <dbReference type="NCBI Taxonomy" id="980116"/>
    <lineage>
        <taxon>Eukaryota</taxon>
        <taxon>Fungi</taxon>
        <taxon>Dikarya</taxon>
        <taxon>Basidiomycota</taxon>
        <taxon>Agaricomycotina</taxon>
        <taxon>Agaricomycetes</taxon>
        <taxon>Agaricomycetidae</taxon>
        <taxon>Agaricales</taxon>
        <taxon>Agaricineae</taxon>
        <taxon>Psathyrellaceae</taxon>
        <taxon>Ephemerocybe</taxon>
    </lineage>
</organism>
<accession>A0A8H6HWV1</accession>
<evidence type="ECO:0000256" key="4">
    <source>
        <dbReference type="ARBA" id="ARBA00022679"/>
    </source>
</evidence>
<comment type="caution">
    <text evidence="12">The sequence shown here is derived from an EMBL/GenBank/DDBJ whole genome shotgun (WGS) entry which is preliminary data.</text>
</comment>
<feature type="region of interest" description="Disordered" evidence="10">
    <location>
        <begin position="199"/>
        <end position="225"/>
    </location>
</feature>
<evidence type="ECO:0000256" key="1">
    <source>
        <dbReference type="ARBA" id="ARBA00012513"/>
    </source>
</evidence>
<dbReference type="GO" id="GO:0005524">
    <property type="term" value="F:ATP binding"/>
    <property type="evidence" value="ECO:0007669"/>
    <property type="project" value="UniProtKB-KW"/>
</dbReference>
<feature type="compositionally biased region" description="Basic residues" evidence="10">
    <location>
        <begin position="859"/>
        <end position="868"/>
    </location>
</feature>
<proteinExistence type="predicted"/>
<dbReference type="SUPFAM" id="SSF56112">
    <property type="entry name" value="Protein kinase-like (PK-like)"/>
    <property type="match status" value="1"/>
</dbReference>
<evidence type="ECO:0000259" key="11">
    <source>
        <dbReference type="PROSITE" id="PS50011"/>
    </source>
</evidence>
<dbReference type="AlphaFoldDB" id="A0A8H6HWV1"/>
<comment type="catalytic activity">
    <reaction evidence="9">
        <text>L-seryl-[protein] + ATP = O-phospho-L-seryl-[protein] + ADP + H(+)</text>
        <dbReference type="Rhea" id="RHEA:17989"/>
        <dbReference type="Rhea" id="RHEA-COMP:9863"/>
        <dbReference type="Rhea" id="RHEA-COMP:11604"/>
        <dbReference type="ChEBI" id="CHEBI:15378"/>
        <dbReference type="ChEBI" id="CHEBI:29999"/>
        <dbReference type="ChEBI" id="CHEBI:30616"/>
        <dbReference type="ChEBI" id="CHEBI:83421"/>
        <dbReference type="ChEBI" id="CHEBI:456216"/>
        <dbReference type="EC" id="2.7.11.1"/>
    </reaction>
</comment>
<keyword evidence="3" id="KW-0597">Phosphoprotein</keyword>
<dbReference type="Proteomes" id="UP000521943">
    <property type="component" value="Unassembled WGS sequence"/>
</dbReference>
<sequence length="927" mass="103479">MLSVSACKISVPAFSLVPDPLKEEEVFHAVQEIDRLSAEASVFPLREGRLRSASEPLDIYGTRRGSPPHRRPVSSIFPKGNGSQRTTSERPCKTAELDGTSLNFSCFEDVRVNYLEKGGSPLRFQPGSCSFPYARRIPGVARDEGSPDRTRDSFPQFSPPNATDLARMRFPAAYTIQGDKTPLDSSKWWTNPSCKFYSPRTPPSGYPPLTQKEDASPTRTKPAVRRKPVPKLEAIDLINSSFMRLSSMNSFPVLRPEGAEKPQPELVTKGFRRSDKVREYSLRFFLSQGAQGKVYLATSGVPTKISAIKVISKLAMESYRTLLQEQKLLRRIKGHQFVLNMVDSFHDTENFYLVTDFYPGGDLAHLLYKLGIFETDMARFYIAELIVAVRFLHGRQIVHRDLKPGNILIKSDGHICLVDFGLCKDFQAASTPDCLSSDQLSHESNPTFAWPTTRGFAGTLAYMSPQAVNQDPYSYETDWWSLGIILYEFLQGDTPWVGSDIPSMVKKIRREPLSFRKDIVIDEDARDFLENVLQKRIESRLPSHRFERHKFFRHIEFSDVGKSLLTPPYVPSYQGETLATGELRELDKIYVGRPYDPSIDPFPEYDYNYRNEPHESLDLEYFTEYFRGQRHQTDSRCQASRKAKAIQPKTKPAVEKTGEWRRSYRRLLAENSFNTQVLDDAEKACPDTKGKRRASRISLTASSLLRLSTAVCAAFLDPLNSGIALKVSPPAPANDTAEVATSPITSPQATHQFRGVSLDLSASASSGCFLAVQHSNSSEVRRATFTKQLLLPHISSPCLSPPSPSMLTVSSVVQTNSLFSVNLPEGLSTQTTLHSILENTSAGSASSGRLEGTSGGRPWHSRKTRKAAKASDLGAPPTRKVHGGVHETVRKGFQVLLYSAVQSAVGVLKRVRRGIGRYFNLRKDASA</sequence>
<reference evidence="12 13" key="1">
    <citation type="submission" date="2020-07" db="EMBL/GenBank/DDBJ databases">
        <title>Comparative genomics of pyrophilous fungi reveals a link between fire events and developmental genes.</title>
        <authorList>
            <consortium name="DOE Joint Genome Institute"/>
            <person name="Steindorff A.S."/>
            <person name="Carver A."/>
            <person name="Calhoun S."/>
            <person name="Stillman K."/>
            <person name="Liu H."/>
            <person name="Lipzen A."/>
            <person name="Pangilinan J."/>
            <person name="Labutti K."/>
            <person name="Bruns T.D."/>
            <person name="Grigoriev I.V."/>
        </authorList>
    </citation>
    <scope>NUCLEOTIDE SEQUENCE [LARGE SCALE GENOMIC DNA]</scope>
    <source>
        <strain evidence="12 13">CBS 144469</strain>
    </source>
</reference>
<keyword evidence="5" id="KW-0547">Nucleotide-binding</keyword>
<keyword evidence="6 12" id="KW-0418">Kinase</keyword>
<dbReference type="PANTHER" id="PTHR24351">
    <property type="entry name" value="RIBOSOMAL PROTEIN S6 KINASE"/>
    <property type="match status" value="1"/>
</dbReference>
<feature type="region of interest" description="Disordered" evidence="10">
    <location>
        <begin position="58"/>
        <end position="91"/>
    </location>
</feature>
<evidence type="ECO:0000256" key="7">
    <source>
        <dbReference type="ARBA" id="ARBA00022840"/>
    </source>
</evidence>
<gene>
    <name evidence="12" type="ORF">DFP72DRAFT_1009464</name>
</gene>
<keyword evidence="4" id="KW-0808">Transferase</keyword>
<dbReference type="OrthoDB" id="68483at2759"/>
<name>A0A8H6HWV1_9AGAR</name>
<feature type="domain" description="Protein kinase" evidence="11">
    <location>
        <begin position="280"/>
        <end position="552"/>
    </location>
</feature>
<dbReference type="InterPro" id="IPR000719">
    <property type="entry name" value="Prot_kinase_dom"/>
</dbReference>
<dbReference type="GO" id="GO:0007010">
    <property type="term" value="P:cytoskeleton organization"/>
    <property type="evidence" value="ECO:0007669"/>
    <property type="project" value="UniProtKB-ARBA"/>
</dbReference>
<dbReference type="Gene3D" id="3.30.200.20">
    <property type="entry name" value="Phosphorylase Kinase, domain 1"/>
    <property type="match status" value="1"/>
</dbReference>
<keyword evidence="2" id="KW-0723">Serine/threonine-protein kinase</keyword>
<keyword evidence="7" id="KW-0067">ATP-binding</keyword>
<evidence type="ECO:0000256" key="6">
    <source>
        <dbReference type="ARBA" id="ARBA00022777"/>
    </source>
</evidence>
<evidence type="ECO:0000256" key="3">
    <source>
        <dbReference type="ARBA" id="ARBA00022553"/>
    </source>
</evidence>
<feature type="compositionally biased region" description="Basic and acidic residues" evidence="10">
    <location>
        <begin position="141"/>
        <end position="152"/>
    </location>
</feature>
<dbReference type="InterPro" id="IPR045270">
    <property type="entry name" value="STKc_AGC"/>
</dbReference>
<evidence type="ECO:0000313" key="12">
    <source>
        <dbReference type="EMBL" id="KAF6754420.1"/>
    </source>
</evidence>
<dbReference type="CDD" id="cd05123">
    <property type="entry name" value="STKc_AGC"/>
    <property type="match status" value="1"/>
</dbReference>
<keyword evidence="13" id="KW-1185">Reference proteome</keyword>
<evidence type="ECO:0000256" key="9">
    <source>
        <dbReference type="ARBA" id="ARBA00048679"/>
    </source>
</evidence>
<dbReference type="Gene3D" id="1.10.510.10">
    <property type="entry name" value="Transferase(Phosphotransferase) domain 1"/>
    <property type="match status" value="1"/>
</dbReference>
<protein>
    <recommendedName>
        <fullName evidence="1">non-specific serine/threonine protein kinase</fullName>
        <ecNumber evidence="1">2.7.11.1</ecNumber>
    </recommendedName>
</protein>
<feature type="region of interest" description="Disordered" evidence="10">
    <location>
        <begin position="139"/>
        <end position="162"/>
    </location>
</feature>
<dbReference type="EC" id="2.7.11.1" evidence="1"/>
<dbReference type="PROSITE" id="PS00108">
    <property type="entry name" value="PROTEIN_KINASE_ST"/>
    <property type="match status" value="1"/>
</dbReference>
<evidence type="ECO:0000256" key="5">
    <source>
        <dbReference type="ARBA" id="ARBA00022741"/>
    </source>
</evidence>
<dbReference type="FunFam" id="1.10.510.10:FF:000024">
    <property type="entry name" value="Probable serine/threonine-protein kinase cot-1"/>
    <property type="match status" value="1"/>
</dbReference>
<evidence type="ECO:0000313" key="13">
    <source>
        <dbReference type="Proteomes" id="UP000521943"/>
    </source>
</evidence>
<dbReference type="InterPro" id="IPR011009">
    <property type="entry name" value="Kinase-like_dom_sf"/>
</dbReference>
<evidence type="ECO:0000256" key="8">
    <source>
        <dbReference type="ARBA" id="ARBA00047899"/>
    </source>
</evidence>
<dbReference type="Pfam" id="PF00069">
    <property type="entry name" value="Pkinase"/>
    <property type="match status" value="1"/>
</dbReference>
<evidence type="ECO:0000256" key="10">
    <source>
        <dbReference type="SAM" id="MobiDB-lite"/>
    </source>
</evidence>
<dbReference type="EMBL" id="JACGCI010000034">
    <property type="protein sequence ID" value="KAF6754420.1"/>
    <property type="molecule type" value="Genomic_DNA"/>
</dbReference>